<dbReference type="Proteomes" id="UP000236725">
    <property type="component" value="Unassembled WGS sequence"/>
</dbReference>
<dbReference type="InterPro" id="IPR014284">
    <property type="entry name" value="RNA_pol_sigma-70_dom"/>
</dbReference>
<accession>A0A8G2F1E8</accession>
<dbReference type="InterPro" id="IPR013249">
    <property type="entry name" value="RNA_pol_sigma70_r4_t2"/>
</dbReference>
<dbReference type="InterPro" id="IPR039425">
    <property type="entry name" value="RNA_pol_sigma-70-like"/>
</dbReference>
<keyword evidence="4" id="KW-0804">Transcription</keyword>
<feature type="domain" description="RNA polymerase sigma-70 region 2" evidence="5">
    <location>
        <begin position="21"/>
        <end position="89"/>
    </location>
</feature>
<feature type="domain" description="RNA polymerase sigma factor 70 region 4 type 2" evidence="6">
    <location>
        <begin position="118"/>
        <end position="168"/>
    </location>
</feature>
<dbReference type="Pfam" id="PF04542">
    <property type="entry name" value="Sigma70_r2"/>
    <property type="match status" value="1"/>
</dbReference>
<dbReference type="PANTHER" id="PTHR43133">
    <property type="entry name" value="RNA POLYMERASE ECF-TYPE SIGMA FACTO"/>
    <property type="match status" value="1"/>
</dbReference>
<dbReference type="NCBIfam" id="TIGR02937">
    <property type="entry name" value="sigma70-ECF"/>
    <property type="match status" value="1"/>
</dbReference>
<evidence type="ECO:0000256" key="2">
    <source>
        <dbReference type="ARBA" id="ARBA00023015"/>
    </source>
</evidence>
<dbReference type="InterPro" id="IPR013324">
    <property type="entry name" value="RNA_pol_sigma_r3/r4-like"/>
</dbReference>
<name>A0A8G2F1E8_9BACT</name>
<dbReference type="SUPFAM" id="SSF88946">
    <property type="entry name" value="Sigma2 domain of RNA polymerase sigma factors"/>
    <property type="match status" value="1"/>
</dbReference>
<organism evidence="7 8">
    <name type="scientific">Parabacteroides chinchillae</name>
    <dbReference type="NCBI Taxonomy" id="871327"/>
    <lineage>
        <taxon>Bacteria</taxon>
        <taxon>Pseudomonadati</taxon>
        <taxon>Bacteroidota</taxon>
        <taxon>Bacteroidia</taxon>
        <taxon>Bacteroidales</taxon>
        <taxon>Tannerellaceae</taxon>
        <taxon>Parabacteroides</taxon>
    </lineage>
</organism>
<keyword evidence="3" id="KW-0731">Sigma factor</keyword>
<dbReference type="GO" id="GO:0016987">
    <property type="term" value="F:sigma factor activity"/>
    <property type="evidence" value="ECO:0007669"/>
    <property type="project" value="UniProtKB-KW"/>
</dbReference>
<proteinExistence type="inferred from homology"/>
<protein>
    <submittedName>
        <fullName evidence="7">RNA polymerase sigma-70 factor, ECF subfamily</fullName>
    </submittedName>
</protein>
<dbReference type="Gene3D" id="1.10.10.10">
    <property type="entry name" value="Winged helix-like DNA-binding domain superfamily/Winged helix DNA-binding domain"/>
    <property type="match status" value="1"/>
</dbReference>
<comment type="caution">
    <text evidence="7">The sequence shown here is derived from an EMBL/GenBank/DDBJ whole genome shotgun (WGS) entry which is preliminary data.</text>
</comment>
<keyword evidence="2" id="KW-0805">Transcription regulation</keyword>
<evidence type="ECO:0000313" key="7">
    <source>
        <dbReference type="EMBL" id="SEF40090.1"/>
    </source>
</evidence>
<dbReference type="SUPFAM" id="SSF88659">
    <property type="entry name" value="Sigma3 and sigma4 domains of RNA polymerase sigma factors"/>
    <property type="match status" value="1"/>
</dbReference>
<dbReference type="Pfam" id="PF08281">
    <property type="entry name" value="Sigma70_r4_2"/>
    <property type="match status" value="1"/>
</dbReference>
<evidence type="ECO:0000259" key="6">
    <source>
        <dbReference type="Pfam" id="PF08281"/>
    </source>
</evidence>
<dbReference type="GO" id="GO:0006352">
    <property type="term" value="P:DNA-templated transcription initiation"/>
    <property type="evidence" value="ECO:0007669"/>
    <property type="project" value="InterPro"/>
</dbReference>
<dbReference type="AlphaFoldDB" id="A0A8G2F1E8"/>
<dbReference type="RefSeq" id="WP_103982027.1">
    <property type="nucleotide sequence ID" value="NZ_FNVS01000001.1"/>
</dbReference>
<gene>
    <name evidence="7" type="ORF">SAMN05444001_10116</name>
</gene>
<evidence type="ECO:0000256" key="1">
    <source>
        <dbReference type="ARBA" id="ARBA00010641"/>
    </source>
</evidence>
<sequence>MSESEVTDRCRVGDNQARKELYELYAEKMLCLCYRYAGDIDVAHDLLHDGFLKVFSSISSFTYKGEGSLRAWLSRVFANTALEYLRRKDLLRQGISLDEVYDLPNEPEPDACNLSMDILMRFVTDLPYGYRTVFNLFVFEHWSHKEIAAQLHINEKSSASQLNRARKILATRIREELKRIE</sequence>
<evidence type="ECO:0000313" key="8">
    <source>
        <dbReference type="Proteomes" id="UP000236725"/>
    </source>
</evidence>
<dbReference type="EMBL" id="FNVS01000001">
    <property type="protein sequence ID" value="SEF40090.1"/>
    <property type="molecule type" value="Genomic_DNA"/>
</dbReference>
<dbReference type="Gene3D" id="1.10.1740.10">
    <property type="match status" value="1"/>
</dbReference>
<comment type="similarity">
    <text evidence="1">Belongs to the sigma-70 factor family. ECF subfamily.</text>
</comment>
<dbReference type="InterPro" id="IPR036388">
    <property type="entry name" value="WH-like_DNA-bd_sf"/>
</dbReference>
<dbReference type="PANTHER" id="PTHR43133:SF46">
    <property type="entry name" value="RNA POLYMERASE SIGMA-70 FACTOR ECF SUBFAMILY"/>
    <property type="match status" value="1"/>
</dbReference>
<dbReference type="InterPro" id="IPR013325">
    <property type="entry name" value="RNA_pol_sigma_r2"/>
</dbReference>
<evidence type="ECO:0000256" key="3">
    <source>
        <dbReference type="ARBA" id="ARBA00023082"/>
    </source>
</evidence>
<dbReference type="InterPro" id="IPR007627">
    <property type="entry name" value="RNA_pol_sigma70_r2"/>
</dbReference>
<keyword evidence="8" id="KW-1185">Reference proteome</keyword>
<evidence type="ECO:0000256" key="4">
    <source>
        <dbReference type="ARBA" id="ARBA00023163"/>
    </source>
</evidence>
<reference evidence="7 8" key="1">
    <citation type="submission" date="2016-10" db="EMBL/GenBank/DDBJ databases">
        <authorList>
            <person name="Varghese N."/>
            <person name="Submissions S."/>
        </authorList>
    </citation>
    <scope>NUCLEOTIDE SEQUENCE [LARGE SCALE GENOMIC DNA]</scope>
    <source>
        <strain evidence="7 8">DSM 29073</strain>
    </source>
</reference>
<evidence type="ECO:0000259" key="5">
    <source>
        <dbReference type="Pfam" id="PF04542"/>
    </source>
</evidence>
<dbReference type="GO" id="GO:0003677">
    <property type="term" value="F:DNA binding"/>
    <property type="evidence" value="ECO:0007669"/>
    <property type="project" value="InterPro"/>
</dbReference>